<comment type="caution">
    <text evidence="1">The sequence shown here is derived from an EMBL/GenBank/DDBJ whole genome shotgun (WGS) entry which is preliminary data.</text>
</comment>
<keyword evidence="2" id="KW-1185">Reference proteome</keyword>
<proteinExistence type="predicted"/>
<sequence length="150" mass="16146">MAKPTTYVGSSVALFLQGTPITTWTRPCGLTNHTITFSKNTQDTTVPDCDDLEAAAWVERGVESLDMNGSGSGVLAAESVERWWEAFNSNESIPARLYVGAPTDTANGHYWAGNIHLTQFEVTGERGGKAQVNISFVSDGEVTYNDVTAP</sequence>
<dbReference type="RefSeq" id="WP_377686783.1">
    <property type="nucleotide sequence ID" value="NZ_JBHMDZ010000035.1"/>
</dbReference>
<gene>
    <name evidence="1" type="ORF">QWZ10_19965</name>
</gene>
<dbReference type="Pfam" id="PF06199">
    <property type="entry name" value="Phage_tail_2"/>
    <property type="match status" value="1"/>
</dbReference>
<evidence type="ECO:0000313" key="2">
    <source>
        <dbReference type="Proteomes" id="UP001243846"/>
    </source>
</evidence>
<name>A0ABT8DAZ2_9RHOB</name>
<dbReference type="EMBL" id="JAUFRC010000001">
    <property type="protein sequence ID" value="MDN3713446.1"/>
    <property type="molecule type" value="Genomic_DNA"/>
</dbReference>
<evidence type="ECO:0000313" key="1">
    <source>
        <dbReference type="EMBL" id="MDN3713446.1"/>
    </source>
</evidence>
<protein>
    <submittedName>
        <fullName evidence="1">Phage tail tube protein</fullName>
    </submittedName>
</protein>
<accession>A0ABT8DAZ2</accession>
<organism evidence="1 2">
    <name type="scientific">Paracoccus cavernae</name>
    <dbReference type="NCBI Taxonomy" id="1571207"/>
    <lineage>
        <taxon>Bacteria</taxon>
        <taxon>Pseudomonadati</taxon>
        <taxon>Pseudomonadota</taxon>
        <taxon>Alphaproteobacteria</taxon>
        <taxon>Rhodobacterales</taxon>
        <taxon>Paracoccaceae</taxon>
        <taxon>Paracoccus</taxon>
    </lineage>
</organism>
<reference evidence="2" key="1">
    <citation type="journal article" date="2019" name="Int. J. Syst. Evol. Microbiol.">
        <title>The Global Catalogue of Microorganisms (GCM) 10K type strain sequencing project: providing services to taxonomists for standard genome sequencing and annotation.</title>
        <authorList>
            <consortium name="The Broad Institute Genomics Platform"/>
            <consortium name="The Broad Institute Genome Sequencing Center for Infectious Disease"/>
            <person name="Wu L."/>
            <person name="Ma J."/>
        </authorList>
    </citation>
    <scope>NUCLEOTIDE SEQUENCE [LARGE SCALE GENOMIC DNA]</scope>
    <source>
        <strain evidence="2">CECT 8482</strain>
    </source>
</reference>
<dbReference type="Proteomes" id="UP001243846">
    <property type="component" value="Unassembled WGS sequence"/>
</dbReference>
<dbReference type="InterPro" id="IPR011855">
    <property type="entry name" value="Phgtail_TP901_1"/>
</dbReference>